<dbReference type="EMBL" id="VANS01000004">
    <property type="protein sequence ID" value="TMM51211.1"/>
    <property type="molecule type" value="Genomic_DNA"/>
</dbReference>
<dbReference type="PROSITE" id="PS50042">
    <property type="entry name" value="CNMP_BINDING_3"/>
    <property type="match status" value="1"/>
</dbReference>
<organism evidence="2 3">
    <name type="scientific">Sulfitobacter sabulilitoris</name>
    <dbReference type="NCBI Taxonomy" id="2562655"/>
    <lineage>
        <taxon>Bacteria</taxon>
        <taxon>Pseudomonadati</taxon>
        <taxon>Pseudomonadota</taxon>
        <taxon>Alphaproteobacteria</taxon>
        <taxon>Rhodobacterales</taxon>
        <taxon>Roseobacteraceae</taxon>
        <taxon>Sulfitobacter</taxon>
    </lineage>
</organism>
<dbReference type="AlphaFoldDB" id="A0A5S3Q3W2"/>
<evidence type="ECO:0000313" key="2">
    <source>
        <dbReference type="EMBL" id="TMM51211.1"/>
    </source>
</evidence>
<dbReference type="InterPro" id="IPR018490">
    <property type="entry name" value="cNMP-bd_dom_sf"/>
</dbReference>
<dbReference type="Proteomes" id="UP000309550">
    <property type="component" value="Unassembled WGS sequence"/>
</dbReference>
<evidence type="ECO:0000313" key="3">
    <source>
        <dbReference type="Proteomes" id="UP000309550"/>
    </source>
</evidence>
<evidence type="ECO:0000259" key="1">
    <source>
        <dbReference type="PROSITE" id="PS50042"/>
    </source>
</evidence>
<keyword evidence="3" id="KW-1185">Reference proteome</keyword>
<dbReference type="InterPro" id="IPR000595">
    <property type="entry name" value="cNMP-bd_dom"/>
</dbReference>
<comment type="caution">
    <text evidence="2">The sequence shown here is derived from an EMBL/GenBank/DDBJ whole genome shotgun (WGS) entry which is preliminary data.</text>
</comment>
<sequence length="178" mass="19326">MSNPHTVTRRMIGTAAKERAKMPLHPPTGPRADPVDAPPVPVPQTVMAQAQHLRIAAGSKVFEPQNIPYILLVLTSGTLRIERPTATGHPLITDRVQAGEGRHMTTASLMACAGYPGRAVAETDIDVIAMPRQAFEQLMRNSPEMRRFVLGACTRRIVALIGALETMSPGLGRPMRLH</sequence>
<dbReference type="OrthoDB" id="9810708at2"/>
<dbReference type="Gene3D" id="2.60.120.10">
    <property type="entry name" value="Jelly Rolls"/>
    <property type="match status" value="1"/>
</dbReference>
<dbReference type="InterPro" id="IPR014710">
    <property type="entry name" value="RmlC-like_jellyroll"/>
</dbReference>
<dbReference type="CDD" id="cd00038">
    <property type="entry name" value="CAP_ED"/>
    <property type="match status" value="1"/>
</dbReference>
<name>A0A5S3Q3W2_9RHOB</name>
<protein>
    <submittedName>
        <fullName evidence="2">Cyclic nucleotide-binding domain-containing protein</fullName>
    </submittedName>
</protein>
<feature type="domain" description="Cyclic nucleotide-binding" evidence="1">
    <location>
        <begin position="57"/>
        <end position="156"/>
    </location>
</feature>
<accession>A0A5S3Q3W2</accession>
<gene>
    <name evidence="2" type="ORF">FDT80_15225</name>
</gene>
<proteinExistence type="predicted"/>
<dbReference type="SUPFAM" id="SSF51206">
    <property type="entry name" value="cAMP-binding domain-like"/>
    <property type="match status" value="1"/>
</dbReference>
<dbReference type="Pfam" id="PF00027">
    <property type="entry name" value="cNMP_binding"/>
    <property type="match status" value="1"/>
</dbReference>
<reference evidence="2 3" key="1">
    <citation type="submission" date="2019-05" db="EMBL/GenBank/DDBJ databases">
        <title>Sulfitobacter sabulilitoris sp. nov., isolated from a marine sand.</title>
        <authorList>
            <person name="Yoon J.-H."/>
        </authorList>
    </citation>
    <scope>NUCLEOTIDE SEQUENCE [LARGE SCALE GENOMIC DNA]</scope>
    <source>
        <strain evidence="2 3">HSMS-29</strain>
    </source>
</reference>